<gene>
    <name evidence="5" type="ORF">SHERM_26679</name>
</gene>
<evidence type="ECO:0000313" key="5">
    <source>
        <dbReference type="EMBL" id="CAA0831301.1"/>
    </source>
</evidence>
<feature type="non-terminal residue" evidence="5">
    <location>
        <position position="193"/>
    </location>
</feature>
<dbReference type="InterPro" id="IPR039896">
    <property type="entry name" value="Red-like"/>
</dbReference>
<evidence type="ECO:0000256" key="3">
    <source>
        <dbReference type="SAM" id="MobiDB-lite"/>
    </source>
</evidence>
<protein>
    <submittedName>
        <fullName evidence="5">Suppressor of mec-8 and unc-52 protein homolog 2</fullName>
    </submittedName>
</protein>
<keyword evidence="2" id="KW-0539">Nucleus</keyword>
<dbReference type="EMBL" id="CACSLK010027831">
    <property type="protein sequence ID" value="CAA0831301.1"/>
    <property type="molecule type" value="Genomic_DNA"/>
</dbReference>
<evidence type="ECO:0000259" key="4">
    <source>
        <dbReference type="Pfam" id="PF07808"/>
    </source>
</evidence>
<comment type="subcellular location">
    <subcellularLocation>
        <location evidence="1">Nucleus</location>
    </subcellularLocation>
</comment>
<name>A0A9N7NLM9_STRHE</name>
<dbReference type="GO" id="GO:0005634">
    <property type="term" value="C:nucleus"/>
    <property type="evidence" value="ECO:0007669"/>
    <property type="project" value="UniProtKB-SubCell"/>
</dbReference>
<evidence type="ECO:0000256" key="2">
    <source>
        <dbReference type="ARBA" id="ARBA00023242"/>
    </source>
</evidence>
<feature type="non-terminal residue" evidence="5">
    <location>
        <position position="1"/>
    </location>
</feature>
<dbReference type="InterPro" id="IPR012916">
    <property type="entry name" value="RED_N"/>
</dbReference>
<feature type="region of interest" description="Disordered" evidence="3">
    <location>
        <begin position="1"/>
        <end position="26"/>
    </location>
</feature>
<organism evidence="5 6">
    <name type="scientific">Striga hermonthica</name>
    <name type="common">Purple witchweed</name>
    <name type="synonym">Buchnera hermonthica</name>
    <dbReference type="NCBI Taxonomy" id="68872"/>
    <lineage>
        <taxon>Eukaryota</taxon>
        <taxon>Viridiplantae</taxon>
        <taxon>Streptophyta</taxon>
        <taxon>Embryophyta</taxon>
        <taxon>Tracheophyta</taxon>
        <taxon>Spermatophyta</taxon>
        <taxon>Magnoliopsida</taxon>
        <taxon>eudicotyledons</taxon>
        <taxon>Gunneridae</taxon>
        <taxon>Pentapetalae</taxon>
        <taxon>asterids</taxon>
        <taxon>lamiids</taxon>
        <taxon>Lamiales</taxon>
        <taxon>Orobanchaceae</taxon>
        <taxon>Buchnereae</taxon>
        <taxon>Striga</taxon>
    </lineage>
</organism>
<accession>A0A9N7NLM9</accession>
<dbReference type="AlphaFoldDB" id="A0A9N7NLM9"/>
<dbReference type="PANTHER" id="PTHR12765">
    <property type="entry name" value="RED PROTEIN IK FACTOR CYTOKINE IK"/>
    <property type="match status" value="1"/>
</dbReference>
<dbReference type="Proteomes" id="UP001153555">
    <property type="component" value="Unassembled WGS sequence"/>
</dbReference>
<evidence type="ECO:0000256" key="1">
    <source>
        <dbReference type="ARBA" id="ARBA00004123"/>
    </source>
</evidence>
<proteinExistence type="predicted"/>
<reference evidence="5" key="1">
    <citation type="submission" date="2019-12" db="EMBL/GenBank/DDBJ databases">
        <authorList>
            <person name="Scholes J."/>
        </authorList>
    </citation>
    <scope>NUCLEOTIDE SEQUENCE</scope>
</reference>
<dbReference type="Pfam" id="PF07808">
    <property type="entry name" value="RED_N"/>
    <property type="match status" value="1"/>
</dbReference>
<dbReference type="OrthoDB" id="508543at2759"/>
<keyword evidence="6" id="KW-1185">Reference proteome</keyword>
<feature type="domain" description="RED-like N-terminal" evidence="4">
    <location>
        <begin position="89"/>
        <end position="184"/>
    </location>
</feature>
<evidence type="ECO:0000313" key="6">
    <source>
        <dbReference type="Proteomes" id="UP001153555"/>
    </source>
</evidence>
<sequence>PEPVVPDDHGRDNVSSKPLNHRDLRPDLHQEVVFQTPAPSPMQTQPSARTTHNLTLSCLFDLDHSRSSSPSSSSPLISSSKWLTSSRRRFQFGLPREIFSSISESKPIVDGFNPFGNLSTTYNMWPENGFSHDIPNTVHRSKADCPVPEEMVTVSIDGSVQDRIAKIMSYLCLGSLGKVLKKKKRKKMQKVNH</sequence>
<comment type="caution">
    <text evidence="5">The sequence shown here is derived from an EMBL/GenBank/DDBJ whole genome shotgun (WGS) entry which is preliminary data.</text>
</comment>